<keyword evidence="4" id="KW-0949">S-adenosyl-L-methionine</keyword>
<dbReference type="PANTHER" id="PTHR10920:SF18">
    <property type="entry name" value="RRNA METHYLTRANSFERASE 2, MITOCHONDRIAL"/>
    <property type="match status" value="1"/>
</dbReference>
<dbReference type="PIRSF" id="PIRSF005461">
    <property type="entry name" value="23S_rRNA_mtase"/>
    <property type="match status" value="1"/>
</dbReference>
<sequence>MTARRDRRWMVEHLRDPYVRQARQEGYRTRASYKLVELDEREHLIRAGQIVLDLGAAPGGWSQYARRAVGPAGRVIAVDRLPLAGLEGVDILECDLREARVVEDGLRALGIARGEVGLVLSDMAPNISGDASVDQAQILELGMCALDLARNWLAPGGAFLFKFFQGSEFPAMRAALERDFARVKHLKPRASRARSAELYFLARKRRLV</sequence>
<evidence type="ECO:0000313" key="6">
    <source>
        <dbReference type="EMBL" id="EQD37136.1"/>
    </source>
</evidence>
<accession>T0YNV6</accession>
<dbReference type="InterPro" id="IPR002877">
    <property type="entry name" value="RNA_MeTrfase_FtsJ_dom"/>
</dbReference>
<evidence type="ECO:0000313" key="7">
    <source>
        <dbReference type="EMBL" id="EQD65135.1"/>
    </source>
</evidence>
<dbReference type="AlphaFoldDB" id="T0YNV6"/>
<evidence type="ECO:0000256" key="2">
    <source>
        <dbReference type="ARBA" id="ARBA00022603"/>
    </source>
</evidence>
<dbReference type="GO" id="GO:0008650">
    <property type="term" value="F:rRNA (uridine-2'-O-)-methyltransferase activity"/>
    <property type="evidence" value="ECO:0007669"/>
    <property type="project" value="TreeGrafter"/>
</dbReference>
<evidence type="ECO:0000259" key="5">
    <source>
        <dbReference type="Pfam" id="PF01728"/>
    </source>
</evidence>
<evidence type="ECO:0000256" key="1">
    <source>
        <dbReference type="ARBA" id="ARBA00022552"/>
    </source>
</evidence>
<dbReference type="InterPro" id="IPR015507">
    <property type="entry name" value="rRNA-MeTfrase_E"/>
</dbReference>
<feature type="domain" description="Ribosomal RNA methyltransferase FtsJ" evidence="5">
    <location>
        <begin position="27"/>
        <end position="205"/>
    </location>
</feature>
<gene>
    <name evidence="7" type="ORF">B1B_06468</name>
    <name evidence="6" type="ORF">B2A_11850</name>
</gene>
<dbReference type="InterPro" id="IPR050082">
    <property type="entry name" value="RNA_methyltr_RlmE"/>
</dbReference>
<dbReference type="Pfam" id="PF01728">
    <property type="entry name" value="FtsJ"/>
    <property type="match status" value="1"/>
</dbReference>
<dbReference type="HAMAP" id="MF_01547">
    <property type="entry name" value="RNA_methyltr_E"/>
    <property type="match status" value="1"/>
</dbReference>
<keyword evidence="2 6" id="KW-0489">Methyltransferase</keyword>
<name>T0YNV6_9ZZZZ</name>
<dbReference type="Gene3D" id="3.40.50.150">
    <property type="entry name" value="Vaccinia Virus protein VP39"/>
    <property type="match status" value="1"/>
</dbReference>
<proteinExistence type="inferred from homology"/>
<evidence type="ECO:0000256" key="4">
    <source>
        <dbReference type="ARBA" id="ARBA00022691"/>
    </source>
</evidence>
<keyword evidence="1" id="KW-0698">rRNA processing</keyword>
<reference evidence="6" key="1">
    <citation type="submission" date="2013-08" db="EMBL/GenBank/DDBJ databases">
        <authorList>
            <person name="Mendez C."/>
            <person name="Richter M."/>
            <person name="Ferrer M."/>
            <person name="Sanchez J."/>
        </authorList>
    </citation>
    <scope>NUCLEOTIDE SEQUENCE</scope>
</reference>
<dbReference type="EMBL" id="AUZY01004099">
    <property type="protein sequence ID" value="EQD65135.1"/>
    <property type="molecule type" value="Genomic_DNA"/>
</dbReference>
<dbReference type="EC" id="2.1.1.-" evidence="6"/>
<evidence type="ECO:0000256" key="3">
    <source>
        <dbReference type="ARBA" id="ARBA00022679"/>
    </source>
</evidence>
<comment type="caution">
    <text evidence="6">The sequence shown here is derived from an EMBL/GenBank/DDBJ whole genome shotgun (WGS) entry which is preliminary data.</text>
</comment>
<reference evidence="6" key="2">
    <citation type="journal article" date="2014" name="ISME J.">
        <title>Microbial stratification in low pH oxic and suboxic macroscopic growths along an acid mine drainage.</title>
        <authorList>
            <person name="Mendez-Garcia C."/>
            <person name="Mesa V."/>
            <person name="Sprenger R.R."/>
            <person name="Richter M."/>
            <person name="Diez M.S."/>
            <person name="Solano J."/>
            <person name="Bargiela R."/>
            <person name="Golyshina O.V."/>
            <person name="Manteca A."/>
            <person name="Ramos J.L."/>
            <person name="Gallego J.R."/>
            <person name="Llorente I."/>
            <person name="Martins Dos Santos V.A."/>
            <person name="Jensen O.N."/>
            <person name="Pelaez A.I."/>
            <person name="Sanchez J."/>
            <person name="Ferrer M."/>
        </authorList>
    </citation>
    <scope>NUCLEOTIDE SEQUENCE</scope>
</reference>
<protein>
    <submittedName>
        <fullName evidence="6">23S ribosomal RNA methyltransferase</fullName>
        <ecNumber evidence="6">2.1.1.-</ecNumber>
    </submittedName>
</protein>
<dbReference type="PANTHER" id="PTHR10920">
    <property type="entry name" value="RIBOSOMAL RNA METHYLTRANSFERASE"/>
    <property type="match status" value="1"/>
</dbReference>
<dbReference type="SUPFAM" id="SSF53335">
    <property type="entry name" value="S-adenosyl-L-methionine-dependent methyltransferases"/>
    <property type="match status" value="1"/>
</dbReference>
<keyword evidence="3 6" id="KW-0808">Transferase</keyword>
<dbReference type="InterPro" id="IPR029063">
    <property type="entry name" value="SAM-dependent_MTases_sf"/>
</dbReference>
<organism evidence="6">
    <name type="scientific">mine drainage metagenome</name>
    <dbReference type="NCBI Taxonomy" id="410659"/>
    <lineage>
        <taxon>unclassified sequences</taxon>
        <taxon>metagenomes</taxon>
        <taxon>ecological metagenomes</taxon>
    </lineage>
</organism>
<dbReference type="EMBL" id="AUZZ01008563">
    <property type="protein sequence ID" value="EQD37136.1"/>
    <property type="molecule type" value="Genomic_DNA"/>
</dbReference>